<dbReference type="Proteomes" id="UP000257127">
    <property type="component" value="Unassembled WGS sequence"/>
</dbReference>
<evidence type="ECO:0008006" key="4">
    <source>
        <dbReference type="Google" id="ProtNLM"/>
    </source>
</evidence>
<dbReference type="RefSeq" id="WP_123776138.1">
    <property type="nucleotide sequence ID" value="NZ_QURB01000009.1"/>
</dbReference>
<proteinExistence type="predicted"/>
<organism evidence="2 3">
    <name type="scientific">Brumimicrobium aurantiacum</name>
    <dbReference type="NCBI Taxonomy" id="1737063"/>
    <lineage>
        <taxon>Bacteria</taxon>
        <taxon>Pseudomonadati</taxon>
        <taxon>Bacteroidota</taxon>
        <taxon>Flavobacteriia</taxon>
        <taxon>Flavobacteriales</taxon>
        <taxon>Crocinitomicaceae</taxon>
        <taxon>Brumimicrobium</taxon>
    </lineage>
</organism>
<name>A0A3E1EUX7_9FLAO</name>
<feature type="signal peptide" evidence="1">
    <location>
        <begin position="1"/>
        <end position="20"/>
    </location>
</feature>
<evidence type="ECO:0000313" key="2">
    <source>
        <dbReference type="EMBL" id="RFC53357.1"/>
    </source>
</evidence>
<feature type="chain" id="PRO_5017782562" description="DUF4369 domain-containing protein" evidence="1">
    <location>
        <begin position="21"/>
        <end position="222"/>
    </location>
</feature>
<dbReference type="OrthoDB" id="9841927at2"/>
<dbReference type="EMBL" id="QURB01000009">
    <property type="protein sequence ID" value="RFC53357.1"/>
    <property type="molecule type" value="Genomic_DNA"/>
</dbReference>
<accession>A0A3E1EUX7</accession>
<protein>
    <recommendedName>
        <fullName evidence="4">DUF4369 domain-containing protein</fullName>
    </recommendedName>
</protein>
<evidence type="ECO:0000313" key="3">
    <source>
        <dbReference type="Proteomes" id="UP000257127"/>
    </source>
</evidence>
<keyword evidence="3" id="KW-1185">Reference proteome</keyword>
<gene>
    <name evidence="2" type="ORF">DXU93_13065</name>
</gene>
<sequence>MKLYLLKIILPLLVFFNAYGQEKEATLEVKVMNDMKTPVANIEIQLYKNDSIFITGKTDSLGIFNYYKDFEINTEYSISVICSEFQNSKEIFREKTDTSKNIQYFYELVCMNIIEDKFDNSAYYELNEVQDFSNFELDWFKSIQMEYPNLCINFYQWINPKESKSIARKRMKNFERKLIEFGIDMNRIQFIPKINYLNEKALAFDYRSRILGEVMSMDGNCK</sequence>
<evidence type="ECO:0000256" key="1">
    <source>
        <dbReference type="SAM" id="SignalP"/>
    </source>
</evidence>
<keyword evidence="1" id="KW-0732">Signal</keyword>
<comment type="caution">
    <text evidence="2">The sequence shown here is derived from an EMBL/GenBank/DDBJ whole genome shotgun (WGS) entry which is preliminary data.</text>
</comment>
<dbReference type="AlphaFoldDB" id="A0A3E1EUX7"/>
<reference evidence="2 3" key="1">
    <citation type="submission" date="2018-08" db="EMBL/GenBank/DDBJ databases">
        <title>The draft genome squence of Brumimicrobium sp. N62.</title>
        <authorList>
            <person name="Du Z.-J."/>
            <person name="Luo H.-R."/>
        </authorList>
    </citation>
    <scope>NUCLEOTIDE SEQUENCE [LARGE SCALE GENOMIC DNA]</scope>
    <source>
        <strain evidence="2 3">N62</strain>
    </source>
</reference>